<evidence type="ECO:0000313" key="2">
    <source>
        <dbReference type="EMBL" id="VAW03352.1"/>
    </source>
</evidence>
<dbReference type="InterPro" id="IPR028098">
    <property type="entry name" value="Glyco_trans_4-like_N"/>
</dbReference>
<dbReference type="EMBL" id="UOEI01000363">
    <property type="protein sequence ID" value="VAW03352.1"/>
    <property type="molecule type" value="Genomic_DNA"/>
</dbReference>
<dbReference type="Pfam" id="PF13439">
    <property type="entry name" value="Glyco_transf_4"/>
    <property type="match status" value="1"/>
</dbReference>
<dbReference type="SUPFAM" id="SSF53756">
    <property type="entry name" value="UDP-Glycosyltransferase/glycogen phosphorylase"/>
    <property type="match status" value="1"/>
</dbReference>
<evidence type="ECO:0000259" key="1">
    <source>
        <dbReference type="Pfam" id="PF13439"/>
    </source>
</evidence>
<accession>A0A3B0SM50</accession>
<name>A0A3B0SM50_9ZZZZ</name>
<protein>
    <submittedName>
        <fullName evidence="2">Glycosyltransferase</fullName>
    </submittedName>
</protein>
<dbReference type="AlphaFoldDB" id="A0A3B0SM50"/>
<proteinExistence type="predicted"/>
<reference evidence="2" key="1">
    <citation type="submission" date="2018-06" db="EMBL/GenBank/DDBJ databases">
        <authorList>
            <person name="Zhirakovskaya E."/>
        </authorList>
    </citation>
    <scope>NUCLEOTIDE SEQUENCE</scope>
</reference>
<organism evidence="2">
    <name type="scientific">hydrothermal vent metagenome</name>
    <dbReference type="NCBI Taxonomy" id="652676"/>
    <lineage>
        <taxon>unclassified sequences</taxon>
        <taxon>metagenomes</taxon>
        <taxon>ecological metagenomes</taxon>
    </lineage>
</organism>
<feature type="non-terminal residue" evidence="2">
    <location>
        <position position="225"/>
    </location>
</feature>
<gene>
    <name evidence="2" type="ORF">MNBD_ACTINO01-1606</name>
</gene>
<sequence length="225" mass="23830">MKHNVECPSIAFVSTYPPTSCGLATFTAALRGAIADERGTDEGLGVVSLVDSRLDDSKPEVVYQHANGDLSSLAGAVETLNSFDAVSVQHEYGIFGGPDGSEVIDLLSGLEVPAMVTLHTVLSQPTSSQRSILEKVVTLSERTIVMSQTANDRLVNGYRVDPARIRVVPHGASSHLGGPSLAIGTRPVILTWGLIGPGKGLEMAIDAFVDLRDLEPLPRYVILGK</sequence>
<feature type="domain" description="Glycosyltransferase subfamily 4-like N-terminal" evidence="1">
    <location>
        <begin position="100"/>
        <end position="171"/>
    </location>
</feature>
<dbReference type="Gene3D" id="3.40.50.2000">
    <property type="entry name" value="Glycogen Phosphorylase B"/>
    <property type="match status" value="2"/>
</dbReference>
<keyword evidence="2" id="KW-0808">Transferase</keyword>
<dbReference type="GO" id="GO:0016740">
    <property type="term" value="F:transferase activity"/>
    <property type="evidence" value="ECO:0007669"/>
    <property type="project" value="UniProtKB-KW"/>
</dbReference>